<dbReference type="OrthoDB" id="3600241at2759"/>
<sequence>MLALLDDLDNDDIDDRKKPLIVDDVVSTAIHGIAEDENSEISVPSTFNKAVNDPVYGNIWKEAIDEEIMSLLNNNTRKEEVAPSGTNLVDTKWVFSVKNRPDGSFDSLKAREGSKLLWSEDLFPDCNPGDAFS</sequence>
<dbReference type="STRING" id="212602.A0A420HD32"/>
<keyword evidence="2" id="KW-1185">Reference proteome</keyword>
<evidence type="ECO:0000313" key="2">
    <source>
        <dbReference type="Proteomes" id="UP000286134"/>
    </source>
</evidence>
<proteinExistence type="predicted"/>
<dbReference type="AlphaFoldDB" id="A0A420HD32"/>
<reference evidence="1 2" key="1">
    <citation type="journal article" date="2018" name="BMC Genomics">
        <title>Comparative genome analyses reveal sequence features reflecting distinct modes of host-adaptation between dicot and monocot powdery mildew.</title>
        <authorList>
            <person name="Wu Y."/>
            <person name="Ma X."/>
            <person name="Pan Z."/>
            <person name="Kale S.D."/>
            <person name="Song Y."/>
            <person name="King H."/>
            <person name="Zhang Q."/>
            <person name="Presley C."/>
            <person name="Deng X."/>
            <person name="Wei C.I."/>
            <person name="Xiao S."/>
        </authorList>
    </citation>
    <scope>NUCLEOTIDE SEQUENCE [LARGE SCALE GENOMIC DNA]</scope>
    <source>
        <strain evidence="1">UMSG2</strain>
    </source>
</reference>
<comment type="caution">
    <text evidence="1">The sequence shown here is derived from an EMBL/GenBank/DDBJ whole genome shotgun (WGS) entry which is preliminary data.</text>
</comment>
<organism evidence="1 2">
    <name type="scientific">Erysiphe neolycopersici</name>
    <dbReference type="NCBI Taxonomy" id="212602"/>
    <lineage>
        <taxon>Eukaryota</taxon>
        <taxon>Fungi</taxon>
        <taxon>Dikarya</taxon>
        <taxon>Ascomycota</taxon>
        <taxon>Pezizomycotina</taxon>
        <taxon>Leotiomycetes</taxon>
        <taxon>Erysiphales</taxon>
        <taxon>Erysiphaceae</taxon>
        <taxon>Erysiphe</taxon>
    </lineage>
</organism>
<name>A0A420HD32_9PEZI</name>
<evidence type="ECO:0008006" key="3">
    <source>
        <dbReference type="Google" id="ProtNLM"/>
    </source>
</evidence>
<protein>
    <recommendedName>
        <fullName evidence="3">Reverse transcriptase Ty1/copia-type domain-containing protein</fullName>
    </recommendedName>
</protein>
<accession>A0A420HD32</accession>
<dbReference type="EMBL" id="MCFK01009038">
    <property type="protein sequence ID" value="RKF55352.1"/>
    <property type="molecule type" value="Genomic_DNA"/>
</dbReference>
<evidence type="ECO:0000313" key="1">
    <source>
        <dbReference type="EMBL" id="RKF55352.1"/>
    </source>
</evidence>
<dbReference type="Proteomes" id="UP000286134">
    <property type="component" value="Unassembled WGS sequence"/>
</dbReference>
<gene>
    <name evidence="1" type="ORF">OnM2_090041</name>
</gene>